<gene>
    <name evidence="2" type="ORF">CC117_31180</name>
</gene>
<dbReference type="InterPro" id="IPR052228">
    <property type="entry name" value="Sec_Metab_Biosynth_Oxidored"/>
</dbReference>
<dbReference type="AlphaFoldDB" id="A0A1S1Q2T7"/>
<comment type="caution">
    <text evidence="2">The sequence shown here is derived from an EMBL/GenBank/DDBJ whole genome shotgun (WGS) entry which is preliminary data.</text>
</comment>
<keyword evidence="3" id="KW-1185">Reference proteome</keyword>
<dbReference type="Proteomes" id="UP000179627">
    <property type="component" value="Unassembled WGS sequence"/>
</dbReference>
<dbReference type="RefSeq" id="WP_071092327.1">
    <property type="nucleotide sequence ID" value="NZ_MBLM01000188.1"/>
</dbReference>
<dbReference type="PANTHER" id="PTHR47534">
    <property type="entry name" value="YALI0E05731P"/>
    <property type="match status" value="1"/>
</dbReference>
<dbReference type="Pfam" id="PF00106">
    <property type="entry name" value="adh_short"/>
    <property type="match status" value="1"/>
</dbReference>
<dbReference type="InterPro" id="IPR036291">
    <property type="entry name" value="NAD(P)-bd_dom_sf"/>
</dbReference>
<organism evidence="2 3">
    <name type="scientific">Parafrankia colletiae</name>
    <dbReference type="NCBI Taxonomy" id="573497"/>
    <lineage>
        <taxon>Bacteria</taxon>
        <taxon>Bacillati</taxon>
        <taxon>Actinomycetota</taxon>
        <taxon>Actinomycetes</taxon>
        <taxon>Frankiales</taxon>
        <taxon>Frankiaceae</taxon>
        <taxon>Parafrankia</taxon>
    </lineage>
</organism>
<evidence type="ECO:0000313" key="2">
    <source>
        <dbReference type="EMBL" id="OHV27505.1"/>
    </source>
</evidence>
<proteinExistence type="predicted"/>
<keyword evidence="1" id="KW-0560">Oxidoreductase</keyword>
<dbReference type="SUPFAM" id="SSF51735">
    <property type="entry name" value="NAD(P)-binding Rossmann-fold domains"/>
    <property type="match status" value="1"/>
</dbReference>
<dbReference type="EMBL" id="MBLM01000188">
    <property type="protein sequence ID" value="OHV27505.1"/>
    <property type="molecule type" value="Genomic_DNA"/>
</dbReference>
<evidence type="ECO:0000313" key="3">
    <source>
        <dbReference type="Proteomes" id="UP000179627"/>
    </source>
</evidence>
<dbReference type="InterPro" id="IPR002347">
    <property type="entry name" value="SDR_fam"/>
</dbReference>
<dbReference type="Gene3D" id="3.40.50.720">
    <property type="entry name" value="NAD(P)-binding Rossmann-like Domain"/>
    <property type="match status" value="1"/>
</dbReference>
<dbReference type="PRINTS" id="PR00081">
    <property type="entry name" value="GDHRDH"/>
</dbReference>
<reference evidence="3" key="1">
    <citation type="submission" date="2016-07" db="EMBL/GenBank/DDBJ databases">
        <title>Sequence Frankia sp. strain CcI1.17.</title>
        <authorList>
            <person name="Ghodhbane-Gtari F."/>
            <person name="Swanson E."/>
            <person name="Gueddou A."/>
            <person name="Morris K."/>
            <person name="Hezbri K."/>
            <person name="Ktari A."/>
            <person name="Nouioui I."/>
            <person name="Abebe-Akele F."/>
            <person name="Simpson S."/>
            <person name="Thomas K."/>
            <person name="Gtari M."/>
            <person name="Tisa L.S."/>
            <person name="Hurst S."/>
        </authorList>
    </citation>
    <scope>NUCLEOTIDE SEQUENCE [LARGE SCALE GENOMIC DNA]</scope>
    <source>
        <strain evidence="3">Cc1.17</strain>
    </source>
</reference>
<dbReference type="OrthoDB" id="2860165at2"/>
<evidence type="ECO:0000256" key="1">
    <source>
        <dbReference type="ARBA" id="ARBA00023002"/>
    </source>
</evidence>
<accession>A0A1S1Q2T7</accession>
<name>A0A1S1Q2T7_9ACTN</name>
<dbReference type="GO" id="GO:0016491">
    <property type="term" value="F:oxidoreductase activity"/>
    <property type="evidence" value="ECO:0007669"/>
    <property type="project" value="UniProtKB-KW"/>
</dbReference>
<protein>
    <submittedName>
        <fullName evidence="2">Oxidoreductase</fullName>
    </submittedName>
</protein>
<dbReference type="PANTHER" id="PTHR47534:SF3">
    <property type="entry name" value="ALCOHOL DEHYDROGENASE-LIKE C-TERMINAL DOMAIN-CONTAINING PROTEIN"/>
    <property type="match status" value="1"/>
</dbReference>
<sequence>MATAVITGGTDGIGRGLAEVYLRRGFEVLVVGRDRQKGRAFEAAGERARFVSADLSRVAENRRLADQISEQYPVLDVLVLGARFHRQTRALTADGFESNFALFYLSRFLLSHGLVGPLSRAESPVVLNFGGAGQTGPVRWDDLQLERGYHGVGAMGHAGRLNDLLGVDVVDTHADTGIRYVLNHPGVVATSFAGEYDPATATQIDQLKVIGKSVATAVAQILPFLEPPEQERLTAVLEGQRVPLEPESQYLDDARRLRSLTLDLLTRFDGRTT</sequence>